<dbReference type="Proteomes" id="UP000663828">
    <property type="component" value="Unassembled WGS sequence"/>
</dbReference>
<evidence type="ECO:0000313" key="2">
    <source>
        <dbReference type="EMBL" id="CAF1537534.1"/>
    </source>
</evidence>
<dbReference type="EMBL" id="CAJNOR010004961">
    <property type="protein sequence ID" value="CAF1537534.1"/>
    <property type="molecule type" value="Genomic_DNA"/>
</dbReference>
<sequence length="171" mass="19803">MTSCLDSMTHTDQTEQVMLRREIEIDEIETKEIQLRELGRQHDDKLNIIRSMATNNGCSSEQFVIPVNQSSTPFVLKQHRRSRSLSEVWLEHRPQGTKLFFSRSLTRKYAHKKALVKDEIIRTTKYVLTHQNLDAQSEVVTDFIKDGDLFLSSTCGVNVIFNDVKRLTSSF</sequence>
<gene>
    <name evidence="2" type="ORF">XAT740_LOCUS41933</name>
</gene>
<organism evidence="2 3">
    <name type="scientific">Adineta ricciae</name>
    <name type="common">Rotifer</name>
    <dbReference type="NCBI Taxonomy" id="249248"/>
    <lineage>
        <taxon>Eukaryota</taxon>
        <taxon>Metazoa</taxon>
        <taxon>Spiralia</taxon>
        <taxon>Gnathifera</taxon>
        <taxon>Rotifera</taxon>
        <taxon>Eurotatoria</taxon>
        <taxon>Bdelloidea</taxon>
        <taxon>Adinetida</taxon>
        <taxon>Adinetidae</taxon>
        <taxon>Adineta</taxon>
    </lineage>
</organism>
<dbReference type="InterPro" id="IPR038105">
    <property type="entry name" value="Kif23_Arf-bd_sf"/>
</dbReference>
<dbReference type="Pfam" id="PF16540">
    <property type="entry name" value="MKLP1_Arf_bdg"/>
    <property type="match status" value="1"/>
</dbReference>
<accession>A0A815W1S6</accession>
<evidence type="ECO:0000259" key="1">
    <source>
        <dbReference type="Pfam" id="PF16540"/>
    </source>
</evidence>
<name>A0A815W1S6_ADIRI</name>
<protein>
    <recommendedName>
        <fullName evidence="1">Kinesin-like protein Kif23 Arf6-interacting domain-containing protein</fullName>
    </recommendedName>
</protein>
<dbReference type="InterPro" id="IPR032384">
    <property type="entry name" value="Kif23_Arf-bd"/>
</dbReference>
<feature type="domain" description="Kinesin-like protein Kif23 Arf6-interacting" evidence="1">
    <location>
        <begin position="75"/>
        <end position="169"/>
    </location>
</feature>
<proteinExistence type="predicted"/>
<evidence type="ECO:0000313" key="3">
    <source>
        <dbReference type="Proteomes" id="UP000663828"/>
    </source>
</evidence>
<dbReference type="Gene3D" id="2.60.40.4330">
    <property type="entry name" value="Kinesin-like protein Kif23, Arf6-interacting domain"/>
    <property type="match status" value="1"/>
</dbReference>
<dbReference type="AlphaFoldDB" id="A0A815W1S6"/>
<comment type="caution">
    <text evidence="2">The sequence shown here is derived from an EMBL/GenBank/DDBJ whole genome shotgun (WGS) entry which is preliminary data.</text>
</comment>
<keyword evidence="3" id="KW-1185">Reference proteome</keyword>
<reference evidence="2" key="1">
    <citation type="submission" date="2021-02" db="EMBL/GenBank/DDBJ databases">
        <authorList>
            <person name="Nowell W R."/>
        </authorList>
    </citation>
    <scope>NUCLEOTIDE SEQUENCE</scope>
</reference>